<evidence type="ECO:0000313" key="1">
    <source>
        <dbReference type="EMBL" id="QPI16395.1"/>
    </source>
</evidence>
<dbReference type="InterPro" id="IPR000119">
    <property type="entry name" value="Hist_DNA-bd"/>
</dbReference>
<name>A0A7S9STZ5_9VIRU</name>
<dbReference type="Pfam" id="PF00216">
    <property type="entry name" value="Bac_DNA_binding"/>
    <property type="match status" value="1"/>
</dbReference>
<accession>A0A7S9STZ5</accession>
<reference evidence="1" key="1">
    <citation type="submission" date="2020-08" db="EMBL/GenBank/DDBJ databases">
        <title>Bridging the membrane lipid divide: bacteria of the FCB group superphylum have the potential to synthesize archaeal ether lipids.</title>
        <authorList>
            <person name="Villanueva L."/>
            <person name="von Meijenfeldt F.A.B."/>
            <person name="Westbye A.B."/>
            <person name="Yadav S."/>
            <person name="Hopmans E.C."/>
            <person name="Dutilh B.E."/>
            <person name="Sinninghe Damste J.S."/>
        </authorList>
    </citation>
    <scope>NUCLEOTIDE SEQUENCE</scope>
    <source>
        <strain evidence="1">NIOZ-UU157</strain>
    </source>
</reference>
<protein>
    <submittedName>
        <fullName evidence="1">Uncharacterized protein</fullName>
    </submittedName>
</protein>
<dbReference type="EMBL" id="MW030560">
    <property type="protein sequence ID" value="QPI16395.1"/>
    <property type="molecule type" value="Genomic_DNA"/>
</dbReference>
<dbReference type="InterPro" id="IPR010992">
    <property type="entry name" value="IHF-like_DNA-bd_dom_sf"/>
</dbReference>
<dbReference type="GO" id="GO:0030527">
    <property type="term" value="F:structural constituent of chromatin"/>
    <property type="evidence" value="ECO:0007669"/>
    <property type="project" value="InterPro"/>
</dbReference>
<proteinExistence type="predicted"/>
<dbReference type="GO" id="GO:0003677">
    <property type="term" value="F:DNA binding"/>
    <property type="evidence" value="ECO:0007669"/>
    <property type="project" value="InterPro"/>
</dbReference>
<organism evidence="1">
    <name type="scientific">Virus NIOZ-UU157</name>
    <dbReference type="NCBI Taxonomy" id="2763269"/>
    <lineage>
        <taxon>Viruses</taxon>
    </lineage>
</organism>
<dbReference type="Gene3D" id="4.10.520.10">
    <property type="entry name" value="IHF-like DNA-binding proteins"/>
    <property type="match status" value="1"/>
</dbReference>
<dbReference type="SUPFAM" id="SSF47729">
    <property type="entry name" value="IHF-like DNA-binding proteins"/>
    <property type="match status" value="1"/>
</dbReference>
<gene>
    <name evidence="1" type="ORF">NIOZUU157_00286</name>
</gene>
<sequence>MSTKMVISERVINQVILHQFDSTHDALKLNNSVELSGFGKFLFNIKKAKNHVKKLESIKTGYELLLANTNTPEKKASFVKSKLSRLNLTLMSLKPKLDDKDKRDI</sequence>